<gene>
    <name evidence="2" type="ORF">PACLA_8A022657</name>
</gene>
<comment type="caution">
    <text evidence="2">The sequence shown here is derived from an EMBL/GenBank/DDBJ whole genome shotgun (WGS) entry which is preliminary data.</text>
</comment>
<dbReference type="Gene3D" id="3.60.10.10">
    <property type="entry name" value="Endonuclease/exonuclease/phosphatase"/>
    <property type="match status" value="1"/>
</dbReference>
<accession>A0A6S7FYF6</accession>
<dbReference type="AlphaFoldDB" id="A0A6S7FYF6"/>
<keyword evidence="3" id="KW-1185">Reference proteome</keyword>
<dbReference type="EMBL" id="CACRXK020000528">
    <property type="protein sequence ID" value="CAB3982643.1"/>
    <property type="molecule type" value="Genomic_DNA"/>
</dbReference>
<dbReference type="InterPro" id="IPR036691">
    <property type="entry name" value="Endo/exonu/phosph_ase_sf"/>
</dbReference>
<dbReference type="PANTHER" id="PTHR33395">
    <property type="entry name" value="TRANSCRIPTASE, PUTATIVE-RELATED-RELATED"/>
    <property type="match status" value="1"/>
</dbReference>
<dbReference type="GO" id="GO:0031012">
    <property type="term" value="C:extracellular matrix"/>
    <property type="evidence" value="ECO:0007669"/>
    <property type="project" value="TreeGrafter"/>
</dbReference>
<proteinExistence type="predicted"/>
<name>A0A6S7FYF6_PARCT</name>
<organism evidence="2 3">
    <name type="scientific">Paramuricea clavata</name>
    <name type="common">Red gorgonian</name>
    <name type="synonym">Violescent sea-whip</name>
    <dbReference type="NCBI Taxonomy" id="317549"/>
    <lineage>
        <taxon>Eukaryota</taxon>
        <taxon>Metazoa</taxon>
        <taxon>Cnidaria</taxon>
        <taxon>Anthozoa</taxon>
        <taxon>Octocorallia</taxon>
        <taxon>Malacalcyonacea</taxon>
        <taxon>Plexauridae</taxon>
        <taxon>Paramuricea</taxon>
    </lineage>
</organism>
<dbReference type="InterPro" id="IPR005135">
    <property type="entry name" value="Endo/exonuclease/phosphatase"/>
</dbReference>
<dbReference type="OrthoDB" id="5960351at2759"/>
<dbReference type="Proteomes" id="UP001152795">
    <property type="component" value="Unassembled WGS sequence"/>
</dbReference>
<feature type="domain" description="Endonuclease/exonuclease/phosphatase" evidence="1">
    <location>
        <begin position="128"/>
        <end position="217"/>
    </location>
</feature>
<evidence type="ECO:0000313" key="3">
    <source>
        <dbReference type="Proteomes" id="UP001152795"/>
    </source>
</evidence>
<dbReference type="SUPFAM" id="SSF56219">
    <property type="entry name" value="DNase I-like"/>
    <property type="match status" value="1"/>
</dbReference>
<evidence type="ECO:0000313" key="2">
    <source>
        <dbReference type="EMBL" id="CAB3982643.1"/>
    </source>
</evidence>
<dbReference type="Pfam" id="PF14529">
    <property type="entry name" value="Exo_endo_phos_2"/>
    <property type="match status" value="1"/>
</dbReference>
<dbReference type="PANTHER" id="PTHR33395:SF22">
    <property type="entry name" value="REVERSE TRANSCRIPTASE DOMAIN-CONTAINING PROTEIN"/>
    <property type="match status" value="1"/>
</dbReference>
<evidence type="ECO:0000259" key="1">
    <source>
        <dbReference type="Pfam" id="PF14529"/>
    </source>
</evidence>
<dbReference type="GO" id="GO:0003824">
    <property type="term" value="F:catalytic activity"/>
    <property type="evidence" value="ECO:0007669"/>
    <property type="project" value="InterPro"/>
</dbReference>
<reference evidence="2" key="1">
    <citation type="submission" date="2020-04" db="EMBL/GenBank/DDBJ databases">
        <authorList>
            <person name="Alioto T."/>
            <person name="Alioto T."/>
            <person name="Gomez Garrido J."/>
        </authorList>
    </citation>
    <scope>NUCLEOTIDE SEQUENCE</scope>
    <source>
        <strain evidence="2">A484AB</strain>
    </source>
</reference>
<sequence length="229" mass="25779">MSGESNLCTTRFDGKKCSMQIAKECLNVRSIKNITNFIQVSKLVADNDWDIFTASETWLNSTVNNADVNISGYKLFRGDRRHKRGGGVCAYIRDNLKAKEITDLSSTSENGFQQLWVRIQHIKLKSFLLCVVYRPPDCEITCLEEYLTPSIIEAHLYGKDIIIMGDLNYDLLSNKPESQALKDLCTMLNLSQIVTKPTRLAKESASLLDVILTTNLHQVISSGSFGKYN</sequence>
<protein>
    <recommendedName>
        <fullName evidence="1">Endonuclease/exonuclease/phosphatase domain-containing protein</fullName>
    </recommendedName>
</protein>